<gene>
    <name evidence="1" type="ORF">GGD55_005203</name>
</gene>
<comment type="caution">
    <text evidence="1">The sequence shown here is derived from an EMBL/GenBank/DDBJ whole genome shotgun (WGS) entry which is preliminary data.</text>
</comment>
<dbReference type="Proteomes" id="UP000585507">
    <property type="component" value="Unassembled WGS sequence"/>
</dbReference>
<proteinExistence type="predicted"/>
<protein>
    <submittedName>
        <fullName evidence="1">Uncharacterized protein</fullName>
    </submittedName>
</protein>
<accession>A0A7W8XC28</accession>
<dbReference type="AlphaFoldDB" id="A0A7W8XC28"/>
<name>A0A7W8XC28_9HYPH</name>
<dbReference type="RefSeq" id="WP_018327367.1">
    <property type="nucleotide sequence ID" value="NZ_JACHBK010000013.1"/>
</dbReference>
<sequence length="236" mass="27116">MQERYLGDSHDYAKYSLLRHLGNVLGGRVGLNWYLTRHDQVDKLGNNDGEKRHHVTSKTWRGWEIDLLRQLQPLQTPSERRLSRVAELGVLPQDTIYFDDYVPQLDRAIWHRTGRELLKSADIVFLDPDNGFEVPSATGRTRPKYALYSEAIDFLNDNKIVVAIQFARQCAPVERALTVRSRLSALAERDIKTPIIRARLAPNLLFVTLAPQEREAEVSAAINTFGERREKIELID</sequence>
<evidence type="ECO:0000313" key="2">
    <source>
        <dbReference type="Proteomes" id="UP000585507"/>
    </source>
</evidence>
<organism evidence="1 2">
    <name type="scientific">Rhizobium giardinii</name>
    <dbReference type="NCBI Taxonomy" id="56731"/>
    <lineage>
        <taxon>Bacteria</taxon>
        <taxon>Pseudomonadati</taxon>
        <taxon>Pseudomonadota</taxon>
        <taxon>Alphaproteobacteria</taxon>
        <taxon>Hyphomicrobiales</taxon>
        <taxon>Rhizobiaceae</taxon>
        <taxon>Rhizobium/Agrobacterium group</taxon>
        <taxon>Rhizobium</taxon>
    </lineage>
</organism>
<keyword evidence="2" id="KW-1185">Reference proteome</keyword>
<dbReference type="EMBL" id="JACHBK010000013">
    <property type="protein sequence ID" value="MBB5538473.1"/>
    <property type="molecule type" value="Genomic_DNA"/>
</dbReference>
<evidence type="ECO:0000313" key="1">
    <source>
        <dbReference type="EMBL" id="MBB5538473.1"/>
    </source>
</evidence>
<reference evidence="1 2" key="1">
    <citation type="submission" date="2020-08" db="EMBL/GenBank/DDBJ databases">
        <title>Genomic Encyclopedia of Type Strains, Phase IV (KMG-V): Genome sequencing to study the core and pangenomes of soil and plant-associated prokaryotes.</title>
        <authorList>
            <person name="Whitman W."/>
        </authorList>
    </citation>
    <scope>NUCLEOTIDE SEQUENCE [LARGE SCALE GENOMIC DNA]</scope>
    <source>
        <strain evidence="1 2">SEMIA 4084</strain>
    </source>
</reference>